<keyword evidence="9" id="KW-1185">Reference proteome</keyword>
<dbReference type="FunFam" id="3.30.200.20:FF:000003">
    <property type="entry name" value="Non-specific serine/threonine protein kinase"/>
    <property type="match status" value="1"/>
</dbReference>
<dbReference type="EMBL" id="MLAK01000759">
    <property type="protein sequence ID" value="OHT05417.1"/>
    <property type="molecule type" value="Genomic_DNA"/>
</dbReference>
<protein>
    <submittedName>
        <fullName evidence="8">CAMK family protein kinase</fullName>
    </submittedName>
</protein>
<dbReference type="VEuPathDB" id="TrichDB:TRFO_26909"/>
<dbReference type="SUPFAM" id="SSF56112">
    <property type="entry name" value="Protein kinase-like (PK-like)"/>
    <property type="match status" value="1"/>
</dbReference>
<dbReference type="GO" id="GO:0005737">
    <property type="term" value="C:cytoplasm"/>
    <property type="evidence" value="ECO:0007669"/>
    <property type="project" value="TreeGrafter"/>
</dbReference>
<organism evidence="8 9">
    <name type="scientific">Tritrichomonas foetus</name>
    <dbReference type="NCBI Taxonomy" id="1144522"/>
    <lineage>
        <taxon>Eukaryota</taxon>
        <taxon>Metamonada</taxon>
        <taxon>Parabasalia</taxon>
        <taxon>Tritrichomonadida</taxon>
        <taxon>Tritrichomonadidae</taxon>
        <taxon>Tritrichomonas</taxon>
    </lineage>
</organism>
<evidence type="ECO:0000256" key="1">
    <source>
        <dbReference type="ARBA" id="ARBA00022527"/>
    </source>
</evidence>
<dbReference type="PANTHER" id="PTHR24346">
    <property type="entry name" value="MAP/MICROTUBULE AFFINITY-REGULATING KINASE"/>
    <property type="match status" value="1"/>
</dbReference>
<gene>
    <name evidence="8" type="ORF">TRFO_26909</name>
</gene>
<keyword evidence="2" id="KW-0808">Transferase</keyword>
<dbReference type="GO" id="GO:0005524">
    <property type="term" value="F:ATP binding"/>
    <property type="evidence" value="ECO:0007669"/>
    <property type="project" value="UniProtKB-UniRule"/>
</dbReference>
<dbReference type="CDD" id="cd14081">
    <property type="entry name" value="STKc_BRSK1_2"/>
    <property type="match status" value="1"/>
</dbReference>
<dbReference type="GO" id="GO:0035556">
    <property type="term" value="P:intracellular signal transduction"/>
    <property type="evidence" value="ECO:0007669"/>
    <property type="project" value="TreeGrafter"/>
</dbReference>
<dbReference type="FunFam" id="1.10.510.10:FF:000777">
    <property type="entry name" value="CAMK family protein kinase"/>
    <property type="match status" value="1"/>
</dbReference>
<dbReference type="Pfam" id="PF00069">
    <property type="entry name" value="Pkinase"/>
    <property type="match status" value="1"/>
</dbReference>
<dbReference type="InterPro" id="IPR017441">
    <property type="entry name" value="Protein_kinase_ATP_BS"/>
</dbReference>
<evidence type="ECO:0000256" key="5">
    <source>
        <dbReference type="ARBA" id="ARBA00022840"/>
    </source>
</evidence>
<keyword evidence="1" id="KW-0723">Serine/threonine-protein kinase</keyword>
<evidence type="ECO:0000259" key="7">
    <source>
        <dbReference type="PROSITE" id="PS50011"/>
    </source>
</evidence>
<reference evidence="8" key="1">
    <citation type="submission" date="2016-10" db="EMBL/GenBank/DDBJ databases">
        <authorList>
            <person name="Benchimol M."/>
            <person name="Almeida L.G."/>
            <person name="Vasconcelos A.T."/>
            <person name="Perreira-Neves A."/>
            <person name="Rosa I.A."/>
            <person name="Tasca T."/>
            <person name="Bogo M.R."/>
            <person name="de Souza W."/>
        </authorList>
    </citation>
    <scope>NUCLEOTIDE SEQUENCE [LARGE SCALE GENOMIC DNA]</scope>
    <source>
        <strain evidence="8">K</strain>
    </source>
</reference>
<dbReference type="InterPro" id="IPR000719">
    <property type="entry name" value="Prot_kinase_dom"/>
</dbReference>
<keyword evidence="4 8" id="KW-0418">Kinase</keyword>
<feature type="domain" description="Protein kinase" evidence="7">
    <location>
        <begin position="53"/>
        <end position="304"/>
    </location>
</feature>
<dbReference type="Proteomes" id="UP000179807">
    <property type="component" value="Unassembled WGS sequence"/>
</dbReference>
<dbReference type="OrthoDB" id="504170at2759"/>
<dbReference type="InterPro" id="IPR011009">
    <property type="entry name" value="Kinase-like_dom_sf"/>
</dbReference>
<evidence type="ECO:0000313" key="8">
    <source>
        <dbReference type="EMBL" id="OHT05417.1"/>
    </source>
</evidence>
<dbReference type="SMART" id="SM00220">
    <property type="entry name" value="S_TKc"/>
    <property type="match status" value="1"/>
</dbReference>
<dbReference type="GeneID" id="94839937"/>
<dbReference type="GO" id="GO:0004674">
    <property type="term" value="F:protein serine/threonine kinase activity"/>
    <property type="evidence" value="ECO:0007669"/>
    <property type="project" value="UniProtKB-KW"/>
</dbReference>
<dbReference type="AlphaFoldDB" id="A0A1J4K1U8"/>
<evidence type="ECO:0000256" key="2">
    <source>
        <dbReference type="ARBA" id="ARBA00022679"/>
    </source>
</evidence>
<keyword evidence="5 6" id="KW-0067">ATP-binding</keyword>
<sequence length="552" mass="62065">MVAKSHRKSFTFIKKKLCMSSKVFNSETKKHRKMESCPPLQAHELPQAEVGPYILSHTLGEGTTGKVKLAYHKETGQQVAIKIIPKIAFNQRPDLQLKVQREIALMRLVDHPNILKLIDVLESNRHLYIILEYAEQGELFDYLVSNRFLPDDVALEFFRQIVLALEYLHKLGICHRDLKPENVLLDSCTQVKIADFGFARWVSSALTETSCGSPHYAAPEIIRGQPYDGKVADIWSLGVILYALLAGYLPFDDPSIRNLLNKVKRGVFQMPPFAPDIQDIIRRMLTVDVSRRITIDEIKAHPAFRRSLEKSYVVPVPLPFAKFGAPIDLNSMSPDVIDVMSQIGFTEAELSEQLQSSDNSIAKVFVTMLSNVFDLEALPWELSCSGPPKPLVDTAFMDQQGAGIPKPATGSDPLHREGKGQIKDQISTTSNGLSNGGSIEMYSLANRPEWAIGDTPVTEVFEEISYDTYGLKVWRLMYEVQNLLGGMPFQWFHPNQLAIYTRSQDGSLYFSVVGNYRTTDDVTLVLKLHKGNVTQFREIAENIGSRIHALSQ</sequence>
<evidence type="ECO:0000256" key="3">
    <source>
        <dbReference type="ARBA" id="ARBA00022741"/>
    </source>
</evidence>
<feature type="binding site" evidence="6">
    <location>
        <position position="82"/>
    </location>
    <ligand>
        <name>ATP</name>
        <dbReference type="ChEBI" id="CHEBI:30616"/>
    </ligand>
</feature>
<comment type="caution">
    <text evidence="8">The sequence shown here is derived from an EMBL/GenBank/DDBJ whole genome shotgun (WGS) entry which is preliminary data.</text>
</comment>
<dbReference type="RefSeq" id="XP_068358553.1">
    <property type="nucleotide sequence ID" value="XM_068505233.1"/>
</dbReference>
<dbReference type="InterPro" id="IPR008271">
    <property type="entry name" value="Ser/Thr_kinase_AS"/>
</dbReference>
<dbReference type="PROSITE" id="PS00108">
    <property type="entry name" value="PROTEIN_KINASE_ST"/>
    <property type="match status" value="1"/>
</dbReference>
<evidence type="ECO:0000313" key="9">
    <source>
        <dbReference type="Proteomes" id="UP000179807"/>
    </source>
</evidence>
<accession>A0A1J4K1U8</accession>
<dbReference type="PROSITE" id="PS00107">
    <property type="entry name" value="PROTEIN_KINASE_ATP"/>
    <property type="match status" value="1"/>
</dbReference>
<evidence type="ECO:0000256" key="6">
    <source>
        <dbReference type="PROSITE-ProRule" id="PRU10141"/>
    </source>
</evidence>
<dbReference type="PANTHER" id="PTHR24346:SF110">
    <property type="entry name" value="NON-SPECIFIC SERINE_THREONINE PROTEIN KINASE"/>
    <property type="match status" value="1"/>
</dbReference>
<evidence type="ECO:0000256" key="4">
    <source>
        <dbReference type="ARBA" id="ARBA00022777"/>
    </source>
</evidence>
<proteinExistence type="predicted"/>
<dbReference type="PROSITE" id="PS50011">
    <property type="entry name" value="PROTEIN_KINASE_DOM"/>
    <property type="match status" value="1"/>
</dbReference>
<keyword evidence="3 6" id="KW-0547">Nucleotide-binding</keyword>
<dbReference type="Gene3D" id="1.10.510.10">
    <property type="entry name" value="Transferase(Phosphotransferase) domain 1"/>
    <property type="match status" value="1"/>
</dbReference>
<name>A0A1J4K1U8_9EUKA</name>